<evidence type="ECO:0000313" key="4">
    <source>
        <dbReference type="Proteomes" id="UP000018426"/>
    </source>
</evidence>
<dbReference type="Gene3D" id="3.40.50.2300">
    <property type="match status" value="1"/>
</dbReference>
<dbReference type="InterPro" id="IPR036196">
    <property type="entry name" value="Ptyr_pPase_sf"/>
</dbReference>
<feature type="domain" description="Phosphotyrosine protein phosphatase I" evidence="2">
    <location>
        <begin position="1"/>
        <end position="96"/>
    </location>
</feature>
<dbReference type="PANTHER" id="PTHR43428:SF1">
    <property type="entry name" value="ARSENATE REDUCTASE"/>
    <property type="match status" value="1"/>
</dbReference>
<reference evidence="3 4" key="1">
    <citation type="submission" date="2013-02" db="EMBL/GenBank/DDBJ databases">
        <title>The Genome Sequence of Acinetobacter parvus NIPH 1103.</title>
        <authorList>
            <consortium name="The Broad Institute Genome Sequencing Platform"/>
            <consortium name="The Broad Institute Genome Sequencing Center for Infectious Disease"/>
            <person name="Cerqueira G."/>
            <person name="Feldgarden M."/>
            <person name="Courvalin P."/>
            <person name="Perichon B."/>
            <person name="Grillot-Courvalin C."/>
            <person name="Clermont D."/>
            <person name="Rocha E."/>
            <person name="Yoon E.-J."/>
            <person name="Nemec A."/>
            <person name="Walker B."/>
            <person name="Young S.K."/>
            <person name="Zeng Q."/>
            <person name="Gargeya S."/>
            <person name="Fitzgerald M."/>
            <person name="Haas B."/>
            <person name="Abouelleil A."/>
            <person name="Alvarado L."/>
            <person name="Arachchi H.M."/>
            <person name="Berlin A.M."/>
            <person name="Chapman S.B."/>
            <person name="Dewar J."/>
            <person name="Goldberg J."/>
            <person name="Griggs A."/>
            <person name="Gujja S."/>
            <person name="Hansen M."/>
            <person name="Howarth C."/>
            <person name="Imamovic A."/>
            <person name="Larimer J."/>
            <person name="McCowan C."/>
            <person name="Murphy C."/>
            <person name="Neiman D."/>
            <person name="Pearson M."/>
            <person name="Priest M."/>
            <person name="Roberts A."/>
            <person name="Saif S."/>
            <person name="Shea T."/>
            <person name="Sisk P."/>
            <person name="Sykes S."/>
            <person name="Wortman J."/>
            <person name="Nusbaum C."/>
            <person name="Birren B."/>
        </authorList>
    </citation>
    <scope>NUCLEOTIDE SEQUENCE [LARGE SCALE GENOMIC DNA]</scope>
    <source>
        <strain evidence="3 4">NIPH 1103</strain>
    </source>
</reference>
<dbReference type="InterPro" id="IPR023485">
    <property type="entry name" value="Ptyr_pPase"/>
</dbReference>
<dbReference type="Proteomes" id="UP000018426">
    <property type="component" value="Unassembled WGS sequence"/>
</dbReference>
<name>N8Q745_9GAMM</name>
<dbReference type="HOGENOM" id="CLU_2285341_0_0_6"/>
<protein>
    <recommendedName>
        <fullName evidence="2">Phosphotyrosine protein phosphatase I domain-containing protein</fullName>
    </recommendedName>
</protein>
<dbReference type="SUPFAM" id="SSF52788">
    <property type="entry name" value="Phosphotyrosine protein phosphatases I"/>
    <property type="match status" value="1"/>
</dbReference>
<dbReference type="SMART" id="SM00226">
    <property type="entry name" value="LMWPc"/>
    <property type="match status" value="1"/>
</dbReference>
<dbReference type="GO" id="GO:0046685">
    <property type="term" value="P:response to arsenic-containing substance"/>
    <property type="evidence" value="ECO:0007669"/>
    <property type="project" value="UniProtKB-KW"/>
</dbReference>
<dbReference type="PATRIC" id="fig|1217671.3.peg.317"/>
<comment type="caution">
    <text evidence="3">The sequence shown here is derived from an EMBL/GenBank/DDBJ whole genome shotgun (WGS) entry which is preliminary data.</text>
</comment>
<sequence length="101" mass="11410">MKFLFLCTGNSCRSILSEVLFNSRAPESWKAYSAGSKPSGQVHPLTIETLQNLGLSTNGLWSKTIADCEQSLLRLLAIISSWLWQLQLPLLAWLHLLRLQR</sequence>
<gene>
    <name evidence="3" type="ORF">F989_00329</name>
</gene>
<dbReference type="PANTHER" id="PTHR43428">
    <property type="entry name" value="ARSENATE REDUCTASE"/>
    <property type="match status" value="1"/>
</dbReference>
<evidence type="ECO:0000259" key="2">
    <source>
        <dbReference type="SMART" id="SM00226"/>
    </source>
</evidence>
<dbReference type="STRING" id="134533.GCA_001485085_00882"/>
<organism evidence="3 4">
    <name type="scientific">Acinetobacter parvus NIPH 1103</name>
    <dbReference type="NCBI Taxonomy" id="1217671"/>
    <lineage>
        <taxon>Bacteria</taxon>
        <taxon>Pseudomonadati</taxon>
        <taxon>Pseudomonadota</taxon>
        <taxon>Gammaproteobacteria</taxon>
        <taxon>Moraxellales</taxon>
        <taxon>Moraxellaceae</taxon>
        <taxon>Acinetobacter</taxon>
    </lineage>
</organism>
<dbReference type="EMBL" id="APOL01000011">
    <property type="protein sequence ID" value="ENU34561.1"/>
    <property type="molecule type" value="Genomic_DNA"/>
</dbReference>
<accession>N8Q745</accession>
<keyword evidence="1" id="KW-0059">Arsenical resistance</keyword>
<dbReference type="Pfam" id="PF01451">
    <property type="entry name" value="LMWPc"/>
    <property type="match status" value="1"/>
</dbReference>
<dbReference type="AlphaFoldDB" id="N8Q745"/>
<evidence type="ECO:0000313" key="3">
    <source>
        <dbReference type="EMBL" id="ENU34561.1"/>
    </source>
</evidence>
<proteinExistence type="predicted"/>
<evidence type="ECO:0000256" key="1">
    <source>
        <dbReference type="ARBA" id="ARBA00022849"/>
    </source>
</evidence>